<evidence type="ECO:0000313" key="2">
    <source>
        <dbReference type="Proteomes" id="UP000095008"/>
    </source>
</evidence>
<evidence type="ECO:0000313" key="1">
    <source>
        <dbReference type="EMBL" id="OCX74566.1"/>
    </source>
</evidence>
<dbReference type="Proteomes" id="UP000095008">
    <property type="component" value="Unassembled WGS sequence"/>
</dbReference>
<sequence>MPPDGASKDTYTVCNHGQAFTSWMMSKQGSTCTTTGVPVIEGDGQAVFQENCLSKQPQGGAAHMHMTVHLAVTDAGVLFSLPSRGREMRMAMTFQSTTR</sequence>
<accession>A0A1C2IF08</accession>
<gene>
    <name evidence="1" type="ORF">A6M23_05705</name>
</gene>
<reference evidence="1" key="1">
    <citation type="journal article" date="2016" name="Int. J. Mol. Sci.">
        <title>Comparative genomics of the extreme acidophile Acidithiobacillus thiooxidans reveals intraspecific divergence and niche adaptation.</title>
        <authorList>
            <person name="Zhang X."/>
            <person name="Feng X."/>
            <person name="Tao J."/>
            <person name="Ma L."/>
            <person name="Xiao Y."/>
            <person name="Liang Y."/>
            <person name="Liu X."/>
            <person name="Yin H."/>
        </authorList>
    </citation>
    <scope>NUCLEOTIDE SEQUENCE [LARGE SCALE GENOMIC DNA]</scope>
    <source>
        <strain evidence="1">DXS-W</strain>
    </source>
</reference>
<dbReference type="AlphaFoldDB" id="A0A1C2IF08"/>
<comment type="caution">
    <text evidence="1">The sequence shown here is derived from an EMBL/GenBank/DDBJ whole genome shotgun (WGS) entry which is preliminary data.</text>
</comment>
<proteinExistence type="predicted"/>
<protein>
    <submittedName>
        <fullName evidence="1">Uncharacterized protein</fullName>
    </submittedName>
</protein>
<keyword evidence="2" id="KW-1185">Reference proteome</keyword>
<name>A0A1C2IF08_ACITH</name>
<organism evidence="1 2">
    <name type="scientific">Acidithiobacillus thiooxidans</name>
    <name type="common">Thiobacillus thiooxidans</name>
    <dbReference type="NCBI Taxonomy" id="930"/>
    <lineage>
        <taxon>Bacteria</taxon>
        <taxon>Pseudomonadati</taxon>
        <taxon>Pseudomonadota</taxon>
        <taxon>Acidithiobacillia</taxon>
        <taxon>Acidithiobacillales</taxon>
        <taxon>Acidithiobacillaceae</taxon>
        <taxon>Acidithiobacillus</taxon>
    </lineage>
</organism>
<dbReference type="EMBL" id="LWRY01000036">
    <property type="protein sequence ID" value="OCX74566.1"/>
    <property type="molecule type" value="Genomic_DNA"/>
</dbReference>